<feature type="domain" description="NAD-dependent epimerase/dehydratase" evidence="1">
    <location>
        <begin position="18"/>
        <end position="250"/>
    </location>
</feature>
<dbReference type="OrthoDB" id="9801785at2"/>
<dbReference type="Gene3D" id="3.90.25.10">
    <property type="entry name" value="UDP-galactose 4-epimerase, domain 1"/>
    <property type="match status" value="1"/>
</dbReference>
<protein>
    <submittedName>
        <fullName evidence="2">CDP-glucose 4,6-dehydratase</fullName>
    </submittedName>
</protein>
<dbReference type="InterPro" id="IPR036291">
    <property type="entry name" value="NAD(P)-bd_dom_sf"/>
</dbReference>
<dbReference type="Pfam" id="PF01370">
    <property type="entry name" value="Epimerase"/>
    <property type="match status" value="1"/>
</dbReference>
<keyword evidence="3" id="KW-1185">Reference proteome</keyword>
<dbReference type="AlphaFoldDB" id="A0A521CP14"/>
<dbReference type="NCBIfam" id="TIGR02622">
    <property type="entry name" value="CDP_4_6_dhtase"/>
    <property type="match status" value="1"/>
</dbReference>
<dbReference type="CDD" id="cd05252">
    <property type="entry name" value="CDP_GD_SDR_e"/>
    <property type="match status" value="1"/>
</dbReference>
<dbReference type="Proteomes" id="UP000319555">
    <property type="component" value="Unassembled WGS sequence"/>
</dbReference>
<dbReference type="InterPro" id="IPR050177">
    <property type="entry name" value="Lipid_A_modif_metabolic_enz"/>
</dbReference>
<dbReference type="InterPro" id="IPR001509">
    <property type="entry name" value="Epimerase_deHydtase"/>
</dbReference>
<dbReference type="RefSeq" id="WP_142636225.1">
    <property type="nucleotide sequence ID" value="NZ_FXTE01000003.1"/>
</dbReference>
<dbReference type="InterPro" id="IPR013445">
    <property type="entry name" value="CDP_4_6_deHydtase"/>
</dbReference>
<dbReference type="Gene3D" id="3.40.50.720">
    <property type="entry name" value="NAD(P)-binding Rossmann-like Domain"/>
    <property type="match status" value="1"/>
</dbReference>
<gene>
    <name evidence="2" type="ORF">SAMN06265380_103128</name>
</gene>
<dbReference type="EMBL" id="FXTE01000003">
    <property type="protein sequence ID" value="SMO61138.1"/>
    <property type="molecule type" value="Genomic_DNA"/>
</dbReference>
<name>A0A521CP14_9RHOB</name>
<dbReference type="SUPFAM" id="SSF51735">
    <property type="entry name" value="NAD(P)-binding Rossmann-fold domains"/>
    <property type="match status" value="1"/>
</dbReference>
<proteinExistence type="predicted"/>
<reference evidence="2 3" key="1">
    <citation type="submission" date="2017-05" db="EMBL/GenBank/DDBJ databases">
        <authorList>
            <person name="Varghese N."/>
            <person name="Submissions S."/>
        </authorList>
    </citation>
    <scope>NUCLEOTIDE SEQUENCE [LARGE SCALE GENOMIC DNA]</scope>
    <source>
        <strain evidence="2 3">DSM 28009</strain>
    </source>
</reference>
<evidence type="ECO:0000259" key="1">
    <source>
        <dbReference type="Pfam" id="PF01370"/>
    </source>
</evidence>
<dbReference type="PANTHER" id="PTHR43245:SF10">
    <property type="entry name" value="SUGAR DEHYDRATASE_EPIMERASE YFNG-RELATED"/>
    <property type="match status" value="1"/>
</dbReference>
<accession>A0A521CP14</accession>
<dbReference type="PANTHER" id="PTHR43245">
    <property type="entry name" value="BIFUNCTIONAL POLYMYXIN RESISTANCE PROTEIN ARNA"/>
    <property type="match status" value="1"/>
</dbReference>
<evidence type="ECO:0000313" key="2">
    <source>
        <dbReference type="EMBL" id="SMO61138.1"/>
    </source>
</evidence>
<evidence type="ECO:0000313" key="3">
    <source>
        <dbReference type="Proteomes" id="UP000319555"/>
    </source>
</evidence>
<organism evidence="2 3">
    <name type="scientific">Ruegeria faecimaris</name>
    <dbReference type="NCBI Taxonomy" id="686389"/>
    <lineage>
        <taxon>Bacteria</taxon>
        <taxon>Pseudomonadati</taxon>
        <taxon>Pseudomonadota</taxon>
        <taxon>Alphaproteobacteria</taxon>
        <taxon>Rhodobacterales</taxon>
        <taxon>Roseobacteraceae</taxon>
        <taxon>Ruegeria</taxon>
    </lineage>
</organism>
<sequence length="377" mass="40605">MSGQVNSQFDGVFAGRRVLVTGHTGFKGGWICAWLRRLGAEVTGLSLPAEKGHSFFDACGVDGLTDSRIADIRDRQAVLDTLSGVDAEIVFHMAAQPLVRRSYRDPAETFATNVSGTAHVLDAALGMRSLKAVVVVTSDKCYDNKEWTWGYRENDPMGGRDPYSASKGCTELVAQSYGHSFFSSADGPQLATVRAGNVFGGGDWGEDRLIPDVIRASEAGEPVVIRNPLSVRPWQHVLEPLSGYLALAARMYRDGQSFAGAWNFGPDVSGTVDVRQLATLMQDAWGDGAPQFSMASAEQTSAAPHEAGILRLDSTKAQTGLGWRPQLTLPEAVRLTVDWYKAHAAGAEMGGITNNQIGFYSDLMSSRDFDRAPVAAQ</sequence>